<accession>A0A0G4NBK8</accession>
<protein>
    <recommendedName>
        <fullName evidence="8">Zn(2)-C6 fungal-type domain-containing protein</fullName>
    </recommendedName>
</protein>
<dbReference type="PANTHER" id="PTHR31944:SF130">
    <property type="entry name" value="ZN(II)2CYS6 TRANSCRIPTION FACTO (EUROFUNG)"/>
    <property type="match status" value="1"/>
</dbReference>
<dbReference type="AlphaFoldDB" id="A0A0G4NBK8"/>
<keyword evidence="5" id="KW-0804">Transcription</keyword>
<evidence type="ECO:0000256" key="5">
    <source>
        <dbReference type="ARBA" id="ARBA00023163"/>
    </source>
</evidence>
<evidence type="ECO:0000259" key="8">
    <source>
        <dbReference type="PROSITE" id="PS50048"/>
    </source>
</evidence>
<dbReference type="Proteomes" id="UP000045706">
    <property type="component" value="Unassembled WGS sequence"/>
</dbReference>
<evidence type="ECO:0000313" key="9">
    <source>
        <dbReference type="EMBL" id="CRK43827.1"/>
    </source>
</evidence>
<evidence type="ECO:0000256" key="4">
    <source>
        <dbReference type="ARBA" id="ARBA00023125"/>
    </source>
</evidence>
<dbReference type="GO" id="GO:0001228">
    <property type="term" value="F:DNA-binding transcription activator activity, RNA polymerase II-specific"/>
    <property type="evidence" value="ECO:0007669"/>
    <property type="project" value="TreeGrafter"/>
</dbReference>
<proteinExistence type="predicted"/>
<feature type="non-terminal residue" evidence="9">
    <location>
        <position position="160"/>
    </location>
</feature>
<keyword evidence="2" id="KW-0862">Zinc</keyword>
<dbReference type="InterPro" id="IPR051430">
    <property type="entry name" value="Fungal_TF_Env_Response"/>
</dbReference>
<evidence type="ECO:0000256" key="6">
    <source>
        <dbReference type="ARBA" id="ARBA00023242"/>
    </source>
</evidence>
<dbReference type="InterPro" id="IPR036864">
    <property type="entry name" value="Zn2-C6_fun-type_DNA-bd_sf"/>
</dbReference>
<dbReference type="InterPro" id="IPR001138">
    <property type="entry name" value="Zn2Cys6_DnaBD"/>
</dbReference>
<keyword evidence="3" id="KW-0805">Transcription regulation</keyword>
<dbReference type="Gene3D" id="4.10.240.10">
    <property type="entry name" value="Zn(2)-C6 fungal-type DNA-binding domain"/>
    <property type="match status" value="1"/>
</dbReference>
<reference evidence="10" key="1">
    <citation type="submission" date="2015-05" db="EMBL/GenBank/DDBJ databases">
        <authorList>
            <person name="Fogelqvist Johan"/>
        </authorList>
    </citation>
    <scope>NUCLEOTIDE SEQUENCE [LARGE SCALE GENOMIC DNA]</scope>
</reference>
<gene>
    <name evidence="9" type="ORF">BN1723_019303</name>
</gene>
<dbReference type="CDD" id="cd00067">
    <property type="entry name" value="GAL4"/>
    <property type="match status" value="1"/>
</dbReference>
<dbReference type="SUPFAM" id="SSF57701">
    <property type="entry name" value="Zn2/Cys6 DNA-binding domain"/>
    <property type="match status" value="1"/>
</dbReference>
<feature type="domain" description="Zn(2)-C6 fungal-type" evidence="8">
    <location>
        <begin position="39"/>
        <end position="70"/>
    </location>
</feature>
<feature type="compositionally biased region" description="Polar residues" evidence="7">
    <location>
        <begin position="1"/>
        <end position="12"/>
    </location>
</feature>
<evidence type="ECO:0000256" key="3">
    <source>
        <dbReference type="ARBA" id="ARBA00023015"/>
    </source>
</evidence>
<evidence type="ECO:0000313" key="10">
    <source>
        <dbReference type="Proteomes" id="UP000045706"/>
    </source>
</evidence>
<evidence type="ECO:0000256" key="2">
    <source>
        <dbReference type="ARBA" id="ARBA00022833"/>
    </source>
</evidence>
<evidence type="ECO:0000256" key="1">
    <source>
        <dbReference type="ARBA" id="ARBA00022723"/>
    </source>
</evidence>
<keyword evidence="1" id="KW-0479">Metal-binding</keyword>
<keyword evidence="6" id="KW-0539">Nucleus</keyword>
<dbReference type="EMBL" id="CVQI01033616">
    <property type="protein sequence ID" value="CRK43827.1"/>
    <property type="molecule type" value="Genomic_DNA"/>
</dbReference>
<dbReference type="GO" id="GO:0008270">
    <property type="term" value="F:zinc ion binding"/>
    <property type="evidence" value="ECO:0007669"/>
    <property type="project" value="InterPro"/>
</dbReference>
<dbReference type="PROSITE" id="PS50048">
    <property type="entry name" value="ZN2_CY6_FUNGAL_2"/>
    <property type="match status" value="1"/>
</dbReference>
<feature type="region of interest" description="Disordered" evidence="7">
    <location>
        <begin position="1"/>
        <end position="34"/>
    </location>
</feature>
<sequence length="160" mass="17487">MPSSNMDDNMSVHSRPDADDDDDHNGPDHPRKRQRVRLSCLECRRRKLSCDRGYPCQRCLKSGTPDRCTYETKSGVVMNASAGVPPAFAQLDSRRHGLGLGHGHGHSHGHSHGHAGPDMSVASSGASDACVRDAAATKDHDRIRRLELEVAQLKGQLTHH</sequence>
<dbReference type="PROSITE" id="PS00463">
    <property type="entry name" value="ZN2_CY6_FUNGAL_1"/>
    <property type="match status" value="1"/>
</dbReference>
<feature type="region of interest" description="Disordered" evidence="7">
    <location>
        <begin position="98"/>
        <end position="126"/>
    </location>
</feature>
<evidence type="ECO:0000256" key="7">
    <source>
        <dbReference type="SAM" id="MobiDB-lite"/>
    </source>
</evidence>
<dbReference type="Pfam" id="PF00172">
    <property type="entry name" value="Zn_clus"/>
    <property type="match status" value="1"/>
</dbReference>
<feature type="compositionally biased region" description="Basic residues" evidence="7">
    <location>
        <begin position="103"/>
        <end position="113"/>
    </location>
</feature>
<name>A0A0G4NBK8_VERLO</name>
<dbReference type="GO" id="GO:0005634">
    <property type="term" value="C:nucleus"/>
    <property type="evidence" value="ECO:0007669"/>
    <property type="project" value="TreeGrafter"/>
</dbReference>
<keyword evidence="4" id="KW-0238">DNA-binding</keyword>
<dbReference type="PANTHER" id="PTHR31944">
    <property type="entry name" value="HEME-RESPONSIVE ZINC FINGER TRANSCRIPTION FACTOR HAP1"/>
    <property type="match status" value="1"/>
</dbReference>
<dbReference type="GO" id="GO:0000978">
    <property type="term" value="F:RNA polymerase II cis-regulatory region sequence-specific DNA binding"/>
    <property type="evidence" value="ECO:0007669"/>
    <property type="project" value="TreeGrafter"/>
</dbReference>
<organism evidence="9 10">
    <name type="scientific">Verticillium longisporum</name>
    <name type="common">Verticillium dahliae var. longisporum</name>
    <dbReference type="NCBI Taxonomy" id="100787"/>
    <lineage>
        <taxon>Eukaryota</taxon>
        <taxon>Fungi</taxon>
        <taxon>Dikarya</taxon>
        <taxon>Ascomycota</taxon>
        <taxon>Pezizomycotina</taxon>
        <taxon>Sordariomycetes</taxon>
        <taxon>Hypocreomycetidae</taxon>
        <taxon>Glomerellales</taxon>
        <taxon>Plectosphaerellaceae</taxon>
        <taxon>Verticillium</taxon>
    </lineage>
</organism>
<dbReference type="SMART" id="SM00066">
    <property type="entry name" value="GAL4"/>
    <property type="match status" value="1"/>
</dbReference>